<dbReference type="GO" id="GO:0004479">
    <property type="term" value="F:methionyl-tRNA formyltransferase activity"/>
    <property type="evidence" value="ECO:0007669"/>
    <property type="project" value="TreeGrafter"/>
</dbReference>
<dbReference type="InterPro" id="IPR036477">
    <property type="entry name" value="Formyl_transf_N_sf"/>
</dbReference>
<evidence type="ECO:0000259" key="1">
    <source>
        <dbReference type="Pfam" id="PF00551"/>
    </source>
</evidence>
<feature type="domain" description="Formyl transferase N-terminal" evidence="1">
    <location>
        <begin position="37"/>
        <end position="165"/>
    </location>
</feature>
<dbReference type="GO" id="GO:0005829">
    <property type="term" value="C:cytosol"/>
    <property type="evidence" value="ECO:0007669"/>
    <property type="project" value="TreeGrafter"/>
</dbReference>
<dbReference type="EMBL" id="QRID01000032">
    <property type="protein sequence ID" value="RHG24527.1"/>
    <property type="molecule type" value="Genomic_DNA"/>
</dbReference>
<dbReference type="InterPro" id="IPR002376">
    <property type="entry name" value="Formyl_transf_N"/>
</dbReference>
<proteinExistence type="predicted"/>
<dbReference type="Gene3D" id="3.40.50.12230">
    <property type="match status" value="1"/>
</dbReference>
<dbReference type="SUPFAM" id="SSF53328">
    <property type="entry name" value="Formyltransferase"/>
    <property type="match status" value="1"/>
</dbReference>
<dbReference type="PANTHER" id="PTHR11138">
    <property type="entry name" value="METHIONYL-TRNA FORMYLTRANSFERASE"/>
    <property type="match status" value="1"/>
</dbReference>
<dbReference type="Proteomes" id="UP000284051">
    <property type="component" value="Unassembled WGS sequence"/>
</dbReference>
<name>A0A414SSV4_9FIRM</name>
<comment type="caution">
    <text evidence="2">The sequence shown here is derived from an EMBL/GenBank/DDBJ whole genome shotgun (WGS) entry which is preliminary data.</text>
</comment>
<evidence type="ECO:0000313" key="2">
    <source>
        <dbReference type="EMBL" id="RHG24527.1"/>
    </source>
</evidence>
<protein>
    <recommendedName>
        <fullName evidence="1">Formyl transferase N-terminal domain-containing protein</fullName>
    </recommendedName>
</protein>
<reference evidence="2 3" key="1">
    <citation type="submission" date="2018-08" db="EMBL/GenBank/DDBJ databases">
        <title>A genome reference for cultivated species of the human gut microbiota.</title>
        <authorList>
            <person name="Zou Y."/>
            <person name="Xue W."/>
            <person name="Luo G."/>
        </authorList>
    </citation>
    <scope>NUCLEOTIDE SEQUENCE [LARGE SCALE GENOMIC DNA]</scope>
    <source>
        <strain evidence="2 3">AM22-21LB</strain>
    </source>
</reference>
<sequence>MAHSVDDRISIVYIGNLPDMIRILTDSKKFMIKAVVCESKKRTLELEDVAQKANLSLFDVKNKAELESVLIKENISVAVMYDFGIIIPQTVIEQINIFNFHPGSLRTNRGSSPLNWAVLLGEKTTEMSLHKISAEIDMGELVSTSVCYLEYKDTPGTLRKKLEQRIPDMLTDLYEYLKGNRHGKLIEEGIYRRRIEEKDYTINPETDTLLQVNAKIHSQAEYKGAIVECNGEKIYIKCWGDFEKVFGSNDAAVI</sequence>
<dbReference type="AlphaFoldDB" id="A0A414SSV4"/>
<dbReference type="Pfam" id="PF00551">
    <property type="entry name" value="Formyl_trans_N"/>
    <property type="match status" value="1"/>
</dbReference>
<evidence type="ECO:0000313" key="3">
    <source>
        <dbReference type="Proteomes" id="UP000284051"/>
    </source>
</evidence>
<gene>
    <name evidence="2" type="ORF">DW264_18210</name>
</gene>
<accession>A0A414SSV4</accession>
<dbReference type="RefSeq" id="WP_006855741.1">
    <property type="nucleotide sequence ID" value="NZ_CP097279.1"/>
</dbReference>
<organism evidence="2 3">
    <name type="scientific">Roseburia intestinalis</name>
    <dbReference type="NCBI Taxonomy" id="166486"/>
    <lineage>
        <taxon>Bacteria</taxon>
        <taxon>Bacillati</taxon>
        <taxon>Bacillota</taxon>
        <taxon>Clostridia</taxon>
        <taxon>Lachnospirales</taxon>
        <taxon>Lachnospiraceae</taxon>
        <taxon>Roseburia</taxon>
    </lineage>
</organism>
<dbReference type="GeneID" id="61434903"/>
<dbReference type="PANTHER" id="PTHR11138:SF5">
    <property type="entry name" value="METHIONYL-TRNA FORMYLTRANSFERASE, MITOCHONDRIAL"/>
    <property type="match status" value="1"/>
</dbReference>